<accession>A0A562SJW4</accession>
<reference evidence="2 3" key="1">
    <citation type="journal article" date="2015" name="Stand. Genomic Sci.">
        <title>Genomic Encyclopedia of Bacterial and Archaeal Type Strains, Phase III: the genomes of soil and plant-associated and newly described type strains.</title>
        <authorList>
            <person name="Whitman W.B."/>
            <person name="Woyke T."/>
            <person name="Klenk H.P."/>
            <person name="Zhou Y."/>
            <person name="Lilburn T.G."/>
            <person name="Beck B.J."/>
            <person name="De Vos P."/>
            <person name="Vandamme P."/>
            <person name="Eisen J.A."/>
            <person name="Garrity G."/>
            <person name="Hugenholtz P."/>
            <person name="Kyrpides N.C."/>
        </authorList>
    </citation>
    <scope>NUCLEOTIDE SEQUENCE [LARGE SCALE GENOMIC DNA]</scope>
    <source>
        <strain evidence="2 3">CGMCC 1.7271</strain>
    </source>
</reference>
<dbReference type="OrthoDB" id="9790710at2"/>
<dbReference type="SUPFAM" id="SSF53756">
    <property type="entry name" value="UDP-Glycosyltransferase/glycogen phosphorylase"/>
    <property type="match status" value="1"/>
</dbReference>
<keyword evidence="3" id="KW-1185">Reference proteome</keyword>
<dbReference type="PANTHER" id="PTHR45947">
    <property type="entry name" value="SULFOQUINOVOSYL TRANSFERASE SQD2"/>
    <property type="match status" value="1"/>
</dbReference>
<dbReference type="GO" id="GO:0016757">
    <property type="term" value="F:glycosyltransferase activity"/>
    <property type="evidence" value="ECO:0007669"/>
    <property type="project" value="InterPro"/>
</dbReference>
<organism evidence="2 3">
    <name type="scientific">Lacibacter cauensis</name>
    <dbReference type="NCBI Taxonomy" id="510947"/>
    <lineage>
        <taxon>Bacteria</taxon>
        <taxon>Pseudomonadati</taxon>
        <taxon>Bacteroidota</taxon>
        <taxon>Chitinophagia</taxon>
        <taxon>Chitinophagales</taxon>
        <taxon>Chitinophagaceae</taxon>
        <taxon>Lacibacter</taxon>
    </lineage>
</organism>
<evidence type="ECO:0000313" key="2">
    <source>
        <dbReference type="EMBL" id="TWI81393.1"/>
    </source>
</evidence>
<dbReference type="RefSeq" id="WP_144886591.1">
    <property type="nucleotide sequence ID" value="NZ_VLLE01000004.1"/>
</dbReference>
<proteinExistence type="predicted"/>
<dbReference type="AlphaFoldDB" id="A0A562SJW4"/>
<dbReference type="Pfam" id="PF00534">
    <property type="entry name" value="Glycos_transf_1"/>
    <property type="match status" value="1"/>
</dbReference>
<dbReference type="EMBL" id="VLLE01000004">
    <property type="protein sequence ID" value="TWI81393.1"/>
    <property type="molecule type" value="Genomic_DNA"/>
</dbReference>
<protein>
    <submittedName>
        <fullName evidence="2">Glycosyltransferase involved in cell wall biosynthesis</fullName>
    </submittedName>
</protein>
<dbReference type="InterPro" id="IPR050194">
    <property type="entry name" value="Glycosyltransferase_grp1"/>
</dbReference>
<name>A0A562SJW4_9BACT</name>
<keyword evidence="2" id="KW-0808">Transferase</keyword>
<dbReference type="PANTHER" id="PTHR45947:SF3">
    <property type="entry name" value="SULFOQUINOVOSYL TRANSFERASE SQD2"/>
    <property type="match status" value="1"/>
</dbReference>
<dbReference type="Gene3D" id="3.40.50.2000">
    <property type="entry name" value="Glycogen Phosphorylase B"/>
    <property type="match status" value="2"/>
</dbReference>
<gene>
    <name evidence="2" type="ORF">IQ13_2411</name>
</gene>
<feature type="domain" description="Glycosyl transferase family 1" evidence="1">
    <location>
        <begin position="201"/>
        <end position="351"/>
    </location>
</feature>
<evidence type="ECO:0000313" key="3">
    <source>
        <dbReference type="Proteomes" id="UP000316167"/>
    </source>
</evidence>
<dbReference type="InterPro" id="IPR001296">
    <property type="entry name" value="Glyco_trans_1"/>
</dbReference>
<evidence type="ECO:0000259" key="1">
    <source>
        <dbReference type="Pfam" id="PF00534"/>
    </source>
</evidence>
<dbReference type="CDD" id="cd03801">
    <property type="entry name" value="GT4_PimA-like"/>
    <property type="match status" value="1"/>
</dbReference>
<sequence>MHKLAIITTHPIQYNAPLFRLLSERKRIAVKVFYTWEQSKEAVYDARFGIERSWDIPLLEGYESVFVNNTSRKPDSNRFWGIVNPGLYQRLKEEQFDAVLVYRWSVWSHFLLLQRLGKRPALFFRGDSHLLQQGKGVKGMLKDMLLRFVYRKVDAAFVVGTHNKAYMQHYGLKEEQLIPAYHAVDNNRFMVDAERMEQQAKEERRRLAIPEDAVVFLYAGKFYALKQLDLLIRAFQQLPGAHYRLLLTGNGEQENDLKQAARGDNRILFQPFRNQSEMPWVYRMGDVFVLPSNSETWGLGVNEAMACGRAAIVSDRCGCAPDLIRAGANGYVFRSGDELSLLHSLQAFADKQTTVEMGRKALAIITEFSLEAVAEAIEERLGDKGVEEGKEG</sequence>
<comment type="caution">
    <text evidence="2">The sequence shown here is derived from an EMBL/GenBank/DDBJ whole genome shotgun (WGS) entry which is preliminary data.</text>
</comment>
<dbReference type="Proteomes" id="UP000316167">
    <property type="component" value="Unassembled WGS sequence"/>
</dbReference>